<protein>
    <submittedName>
        <fullName evidence="2">Uncharacterized protein</fullName>
    </submittedName>
</protein>
<dbReference type="AlphaFoldDB" id="D0LMQ5"/>
<keyword evidence="1" id="KW-0812">Transmembrane</keyword>
<accession>D0LMQ5</accession>
<proteinExistence type="predicted"/>
<sequence length="243" mass="27193">MMEARSPGAAVISCRRCGADVPSENVNLVNRLAKCRLCQAVFSFVDQLEGQASAPPPMERPLPAGIQVEEQGNLLCIVRRWYNHALFFMLFFCVLWDGFLVVWYASFGVMDGGGPTLLFYLFPVFHVIVGVSLTYSTIAGFFNRTEILATPGLLSIRHAPLPWFGNRDLLVENIEQLFCKETVSRGKNGPNYSYSLEAVMRDGRAVRLLKGNSLSVEQVLFLEHAIERHLGIVNRPVPGEMKR</sequence>
<gene>
    <name evidence="2" type="ordered locus">Hoch_6271</name>
</gene>
<keyword evidence="3" id="KW-1185">Reference proteome</keyword>
<evidence type="ECO:0000313" key="2">
    <source>
        <dbReference type="EMBL" id="ACY18742.1"/>
    </source>
</evidence>
<organism evidence="2 3">
    <name type="scientific">Haliangium ochraceum (strain DSM 14365 / JCM 11303 / SMP-2)</name>
    <dbReference type="NCBI Taxonomy" id="502025"/>
    <lineage>
        <taxon>Bacteria</taxon>
        <taxon>Pseudomonadati</taxon>
        <taxon>Myxococcota</taxon>
        <taxon>Polyangia</taxon>
        <taxon>Haliangiales</taxon>
        <taxon>Kofleriaceae</taxon>
        <taxon>Haliangium</taxon>
    </lineage>
</organism>
<dbReference type="eggNOG" id="ENOG5032V4J">
    <property type="taxonomic scope" value="Bacteria"/>
</dbReference>
<evidence type="ECO:0000313" key="3">
    <source>
        <dbReference type="Proteomes" id="UP000001880"/>
    </source>
</evidence>
<feature type="transmembrane region" description="Helical" evidence="1">
    <location>
        <begin position="117"/>
        <end position="142"/>
    </location>
</feature>
<keyword evidence="1" id="KW-1133">Transmembrane helix</keyword>
<name>D0LMQ5_HALO1</name>
<feature type="transmembrane region" description="Helical" evidence="1">
    <location>
        <begin position="85"/>
        <end position="105"/>
    </location>
</feature>
<dbReference type="EMBL" id="CP001804">
    <property type="protein sequence ID" value="ACY18742.1"/>
    <property type="molecule type" value="Genomic_DNA"/>
</dbReference>
<evidence type="ECO:0000256" key="1">
    <source>
        <dbReference type="SAM" id="Phobius"/>
    </source>
</evidence>
<keyword evidence="1" id="KW-0472">Membrane</keyword>
<dbReference type="Proteomes" id="UP000001880">
    <property type="component" value="Chromosome"/>
</dbReference>
<reference evidence="2 3" key="1">
    <citation type="journal article" date="2010" name="Stand. Genomic Sci.">
        <title>Complete genome sequence of Haliangium ochraceum type strain (SMP-2).</title>
        <authorList>
            <consortium name="US DOE Joint Genome Institute (JGI-PGF)"/>
            <person name="Ivanova N."/>
            <person name="Daum C."/>
            <person name="Lang E."/>
            <person name="Abt B."/>
            <person name="Kopitz M."/>
            <person name="Saunders E."/>
            <person name="Lapidus A."/>
            <person name="Lucas S."/>
            <person name="Glavina Del Rio T."/>
            <person name="Nolan M."/>
            <person name="Tice H."/>
            <person name="Copeland A."/>
            <person name="Cheng J.F."/>
            <person name="Chen F."/>
            <person name="Bruce D."/>
            <person name="Goodwin L."/>
            <person name="Pitluck S."/>
            <person name="Mavromatis K."/>
            <person name="Pati A."/>
            <person name="Mikhailova N."/>
            <person name="Chen A."/>
            <person name="Palaniappan K."/>
            <person name="Land M."/>
            <person name="Hauser L."/>
            <person name="Chang Y.J."/>
            <person name="Jeffries C.D."/>
            <person name="Detter J.C."/>
            <person name="Brettin T."/>
            <person name="Rohde M."/>
            <person name="Goker M."/>
            <person name="Bristow J."/>
            <person name="Markowitz V."/>
            <person name="Eisen J.A."/>
            <person name="Hugenholtz P."/>
            <person name="Kyrpides N.C."/>
            <person name="Klenk H.P."/>
        </authorList>
    </citation>
    <scope>NUCLEOTIDE SEQUENCE [LARGE SCALE GENOMIC DNA]</scope>
    <source>
        <strain evidence="3">DSM 14365 / CIP 107738 / JCM 11303 / AJ 13395 / SMP-2</strain>
    </source>
</reference>
<dbReference type="HOGENOM" id="CLU_101811_0_0_7"/>
<dbReference type="KEGG" id="hoh:Hoch_6271"/>